<dbReference type="NCBIfam" id="TIGR02532">
    <property type="entry name" value="IV_pilin_GFxxxE"/>
    <property type="match status" value="1"/>
</dbReference>
<evidence type="ECO:0000256" key="1">
    <source>
        <dbReference type="SAM" id="Phobius"/>
    </source>
</evidence>
<dbReference type="SUPFAM" id="SSF54523">
    <property type="entry name" value="Pili subunits"/>
    <property type="match status" value="1"/>
</dbReference>
<dbReference type="OrthoDB" id="10687355at2759"/>
<dbReference type="PANTHER" id="PTHR30093:SF2">
    <property type="entry name" value="TYPE II SECRETION SYSTEM PROTEIN H"/>
    <property type="match status" value="1"/>
</dbReference>
<organism evidence="3">
    <name type="scientific">Cladocopium goreaui</name>
    <dbReference type="NCBI Taxonomy" id="2562237"/>
    <lineage>
        <taxon>Eukaryota</taxon>
        <taxon>Sar</taxon>
        <taxon>Alveolata</taxon>
        <taxon>Dinophyceae</taxon>
        <taxon>Suessiales</taxon>
        <taxon>Symbiodiniaceae</taxon>
        <taxon>Cladocopium</taxon>
    </lineage>
</organism>
<reference evidence="3" key="1">
    <citation type="submission" date="2022-10" db="EMBL/GenBank/DDBJ databases">
        <authorList>
            <person name="Chen Y."/>
            <person name="Dougan E. K."/>
            <person name="Chan C."/>
            <person name="Rhodes N."/>
            <person name="Thang M."/>
        </authorList>
    </citation>
    <scope>NUCLEOTIDE SEQUENCE</scope>
</reference>
<keyword evidence="1" id="KW-1133">Transmembrane helix</keyword>
<evidence type="ECO:0000313" key="5">
    <source>
        <dbReference type="Proteomes" id="UP001152797"/>
    </source>
</evidence>
<dbReference type="Pfam" id="PF07963">
    <property type="entry name" value="N_methyl"/>
    <property type="match status" value="1"/>
</dbReference>
<name>A0A9P1BGE1_9DINO</name>
<keyword evidence="5" id="KW-1185">Reference proteome</keyword>
<evidence type="ECO:0000313" key="4">
    <source>
        <dbReference type="EMBL" id="CAL4759350.1"/>
    </source>
</evidence>
<keyword evidence="1" id="KW-0472">Membrane</keyword>
<feature type="transmembrane region" description="Helical" evidence="1">
    <location>
        <begin position="245"/>
        <end position="271"/>
    </location>
</feature>
<dbReference type="InterPro" id="IPR045584">
    <property type="entry name" value="Pilin-like"/>
</dbReference>
<dbReference type="EMBL" id="CAMXCT020000001">
    <property type="protein sequence ID" value="CAL1125413.1"/>
    <property type="molecule type" value="Genomic_DNA"/>
</dbReference>
<dbReference type="AlphaFoldDB" id="A0A9P1BGE1"/>
<feature type="domain" description="DUF1559" evidence="2">
    <location>
        <begin position="273"/>
        <end position="326"/>
    </location>
</feature>
<proteinExistence type="predicted"/>
<dbReference type="EMBL" id="CAMXCT030000001">
    <property type="protein sequence ID" value="CAL4759350.1"/>
    <property type="molecule type" value="Genomic_DNA"/>
</dbReference>
<protein>
    <submittedName>
        <fullName evidence="4">DUF1559 domain-containing protein</fullName>
    </submittedName>
</protein>
<keyword evidence="1" id="KW-0812">Transmembrane</keyword>
<dbReference type="InterPro" id="IPR011453">
    <property type="entry name" value="DUF1559"/>
</dbReference>
<dbReference type="InterPro" id="IPR012902">
    <property type="entry name" value="N_methyl_site"/>
</dbReference>
<reference evidence="4 5" key="2">
    <citation type="submission" date="2024-05" db="EMBL/GenBank/DDBJ databases">
        <authorList>
            <person name="Chen Y."/>
            <person name="Shah S."/>
            <person name="Dougan E. K."/>
            <person name="Thang M."/>
            <person name="Chan C."/>
        </authorList>
    </citation>
    <scope>NUCLEOTIDE SEQUENCE [LARGE SCALE GENOMIC DNA]</scope>
</reference>
<evidence type="ECO:0000259" key="2">
    <source>
        <dbReference type="Pfam" id="PF07596"/>
    </source>
</evidence>
<evidence type="ECO:0000313" key="3">
    <source>
        <dbReference type="EMBL" id="CAI3972038.1"/>
    </source>
</evidence>
<accession>A0A9P1BGE1</accession>
<dbReference type="PANTHER" id="PTHR30093">
    <property type="entry name" value="GENERAL SECRETION PATHWAY PROTEIN G"/>
    <property type="match status" value="1"/>
</dbReference>
<dbReference type="Proteomes" id="UP001152797">
    <property type="component" value="Unassembled WGS sequence"/>
</dbReference>
<gene>
    <name evidence="3" type="ORF">C1SCF055_LOCUS628</name>
</gene>
<dbReference type="Pfam" id="PF07596">
    <property type="entry name" value="SBP_bac_10"/>
    <property type="match status" value="1"/>
</dbReference>
<dbReference type="Gene3D" id="3.30.700.10">
    <property type="entry name" value="Glycoprotein, Type 4 Pilin"/>
    <property type="match status" value="1"/>
</dbReference>
<sequence length="475" mass="52519">MRARHIFNPISPVFRRFQGLCAVVVYLVALIGLPVPQSTHAASEGAYPCQHGRCGCATAEQCWRSCCCHTLEQRVVWAREHGVTPPDFVLKQLAEKEAIADESHHGNCCESSSDAPAASELCHSTDSALATAAAKAHQESCCSDTENGSSSEQPAAPATPWVSLIDAAKCQGLQSFWLALGAVITPPATVDYVRELAPAGFVPPALQMRYEVPAIARRDPIVFWFTVCDSQYANRSEDDRMATRAAFSLVELLVVVAIIGILVGITVPAVIYAREAARATQCANNLHQIGLGIEQFTMNNQGSFPRTHHEGEKESWVYTLAPYTEDVDSLRICPDDLEGDKRLENKGTSYVLNSYISLPGPDSRLKINFLKATSQTITVFEGSDLRDPTSFYFEHCHPGNWFTPHRIEQKQVWLWLIQEIQPDRHWSSHKIDYSAGVSHYLFADGHVETIDATRIKGFADAGKNFAQPDSPHFYE</sequence>
<dbReference type="EMBL" id="CAMXCT010000001">
    <property type="protein sequence ID" value="CAI3972038.1"/>
    <property type="molecule type" value="Genomic_DNA"/>
</dbReference>
<comment type="caution">
    <text evidence="3">The sequence shown here is derived from an EMBL/GenBank/DDBJ whole genome shotgun (WGS) entry which is preliminary data.</text>
</comment>